<sequence>TLVCAVLHFHLLFSSYYGGAVGCIEKERHALLELKASMVLNDTSRLPTWDSKSHDCCA</sequence>
<evidence type="ECO:0000313" key="5">
    <source>
        <dbReference type="EMBL" id="MCI74764.1"/>
    </source>
</evidence>
<keyword evidence="2" id="KW-0677">Repeat</keyword>
<accession>A0A392UQ42</accession>
<feature type="chain" id="PRO_5017198522" evidence="3">
    <location>
        <begin position="23"/>
        <end position="58"/>
    </location>
</feature>
<evidence type="ECO:0000313" key="6">
    <source>
        <dbReference type="Proteomes" id="UP000265520"/>
    </source>
</evidence>
<keyword evidence="1" id="KW-0433">Leucine-rich repeat</keyword>
<dbReference type="Proteomes" id="UP000265520">
    <property type="component" value="Unassembled WGS sequence"/>
</dbReference>
<evidence type="ECO:0000259" key="4">
    <source>
        <dbReference type="Pfam" id="PF08263"/>
    </source>
</evidence>
<evidence type="ECO:0000256" key="2">
    <source>
        <dbReference type="ARBA" id="ARBA00022737"/>
    </source>
</evidence>
<organism evidence="5 6">
    <name type="scientific">Trifolium medium</name>
    <dbReference type="NCBI Taxonomy" id="97028"/>
    <lineage>
        <taxon>Eukaryota</taxon>
        <taxon>Viridiplantae</taxon>
        <taxon>Streptophyta</taxon>
        <taxon>Embryophyta</taxon>
        <taxon>Tracheophyta</taxon>
        <taxon>Spermatophyta</taxon>
        <taxon>Magnoliopsida</taxon>
        <taxon>eudicotyledons</taxon>
        <taxon>Gunneridae</taxon>
        <taxon>Pentapetalae</taxon>
        <taxon>rosids</taxon>
        <taxon>fabids</taxon>
        <taxon>Fabales</taxon>
        <taxon>Fabaceae</taxon>
        <taxon>Papilionoideae</taxon>
        <taxon>50 kb inversion clade</taxon>
        <taxon>NPAAA clade</taxon>
        <taxon>Hologalegina</taxon>
        <taxon>IRL clade</taxon>
        <taxon>Trifolieae</taxon>
        <taxon>Trifolium</taxon>
    </lineage>
</organism>
<evidence type="ECO:0000256" key="3">
    <source>
        <dbReference type="SAM" id="SignalP"/>
    </source>
</evidence>
<feature type="non-terminal residue" evidence="5">
    <location>
        <position position="1"/>
    </location>
</feature>
<keyword evidence="6" id="KW-1185">Reference proteome</keyword>
<dbReference type="EMBL" id="LXQA010867261">
    <property type="protein sequence ID" value="MCI74764.1"/>
    <property type="molecule type" value="Genomic_DNA"/>
</dbReference>
<name>A0A392UQ42_9FABA</name>
<protein>
    <submittedName>
        <fullName evidence="5">Receptor-like kinase</fullName>
    </submittedName>
</protein>
<comment type="caution">
    <text evidence="5">The sequence shown here is derived from an EMBL/GenBank/DDBJ whole genome shotgun (WGS) entry which is preliminary data.</text>
</comment>
<dbReference type="AlphaFoldDB" id="A0A392UQ42"/>
<keyword evidence="5" id="KW-0808">Transferase</keyword>
<reference evidence="5 6" key="1">
    <citation type="journal article" date="2018" name="Front. Plant Sci.">
        <title>Red Clover (Trifolium pratense) and Zigzag Clover (T. medium) - A Picture of Genomic Similarities and Differences.</title>
        <authorList>
            <person name="Dluhosova J."/>
            <person name="Istvanek J."/>
            <person name="Nedelnik J."/>
            <person name="Repkova J."/>
        </authorList>
    </citation>
    <scope>NUCLEOTIDE SEQUENCE [LARGE SCALE GENOMIC DNA]</scope>
    <source>
        <strain evidence="6">cv. 10/8</strain>
        <tissue evidence="5">Leaf</tissue>
    </source>
</reference>
<dbReference type="InterPro" id="IPR013210">
    <property type="entry name" value="LRR_N_plant-typ"/>
</dbReference>
<evidence type="ECO:0000256" key="1">
    <source>
        <dbReference type="ARBA" id="ARBA00022614"/>
    </source>
</evidence>
<keyword evidence="3" id="KW-0732">Signal</keyword>
<dbReference type="GO" id="GO:0016301">
    <property type="term" value="F:kinase activity"/>
    <property type="evidence" value="ECO:0007669"/>
    <property type="project" value="UniProtKB-KW"/>
</dbReference>
<feature type="domain" description="Leucine-rich repeat-containing N-terminal plant-type" evidence="4">
    <location>
        <begin position="26"/>
        <end position="57"/>
    </location>
</feature>
<dbReference type="Pfam" id="PF08263">
    <property type="entry name" value="LRRNT_2"/>
    <property type="match status" value="1"/>
</dbReference>
<keyword evidence="5" id="KW-0418">Kinase</keyword>
<feature type="signal peptide" evidence="3">
    <location>
        <begin position="1"/>
        <end position="22"/>
    </location>
</feature>
<proteinExistence type="predicted"/>
<keyword evidence="5" id="KW-0675">Receptor</keyword>